<keyword evidence="4" id="KW-1185">Reference proteome</keyword>
<keyword evidence="2" id="KW-0812">Transmembrane</keyword>
<name>A0A8J4CW55_9CHLO</name>
<feature type="region of interest" description="Disordered" evidence="1">
    <location>
        <begin position="128"/>
        <end position="179"/>
    </location>
</feature>
<feature type="compositionally biased region" description="Basic and acidic residues" evidence="1">
    <location>
        <begin position="137"/>
        <end position="146"/>
    </location>
</feature>
<dbReference type="OrthoDB" id="559052at2759"/>
<organism evidence="3 4">
    <name type="scientific">Volvox reticuliferus</name>
    <dbReference type="NCBI Taxonomy" id="1737510"/>
    <lineage>
        <taxon>Eukaryota</taxon>
        <taxon>Viridiplantae</taxon>
        <taxon>Chlorophyta</taxon>
        <taxon>core chlorophytes</taxon>
        <taxon>Chlorophyceae</taxon>
        <taxon>CS clade</taxon>
        <taxon>Chlamydomonadales</taxon>
        <taxon>Volvocaceae</taxon>
        <taxon>Volvox</taxon>
    </lineage>
</organism>
<accession>A0A8J4CW55</accession>
<feature type="non-terminal residue" evidence="3">
    <location>
        <position position="341"/>
    </location>
</feature>
<feature type="compositionally biased region" description="Low complexity" evidence="1">
    <location>
        <begin position="155"/>
        <end position="171"/>
    </location>
</feature>
<dbReference type="Proteomes" id="UP000747110">
    <property type="component" value="Unassembled WGS sequence"/>
</dbReference>
<comment type="caution">
    <text evidence="3">The sequence shown here is derived from an EMBL/GenBank/DDBJ whole genome shotgun (WGS) entry which is preliminary data.</text>
</comment>
<feature type="compositionally biased region" description="Pro residues" evidence="1">
    <location>
        <begin position="266"/>
        <end position="341"/>
    </location>
</feature>
<keyword evidence="2" id="KW-1133">Transmembrane helix</keyword>
<dbReference type="AlphaFoldDB" id="A0A8J4CW55"/>
<dbReference type="EMBL" id="BNCP01000042">
    <property type="protein sequence ID" value="GIL88008.1"/>
    <property type="molecule type" value="Genomic_DNA"/>
</dbReference>
<feature type="transmembrane region" description="Helical" evidence="2">
    <location>
        <begin position="38"/>
        <end position="60"/>
    </location>
</feature>
<feature type="region of interest" description="Disordered" evidence="1">
    <location>
        <begin position="262"/>
        <end position="341"/>
    </location>
</feature>
<evidence type="ECO:0000256" key="1">
    <source>
        <dbReference type="SAM" id="MobiDB-lite"/>
    </source>
</evidence>
<feature type="compositionally biased region" description="Basic and acidic residues" evidence="1">
    <location>
        <begin position="81"/>
        <end position="92"/>
    </location>
</feature>
<keyword evidence="2" id="KW-0472">Membrane</keyword>
<feature type="compositionally biased region" description="Polar residues" evidence="1">
    <location>
        <begin position="195"/>
        <end position="209"/>
    </location>
</feature>
<sequence>MIVNNTGRIPLLYGPAAWLQNQHGKSTRYRYCTSSIKTLQFFMISCLIFSPMLCFGSFVAKVVQRNDVGQSLDLGNPRTSVFKDGDDSHANHQLDPNRFSGRLGYQVRHHSRDLLEVSSAAVPGRAAIQQPAAAAHDLQDQRKTGDLLDSGSDMGNENRSSNGNGNGNSNRNFHRNGKNDSEVLGRLASLAKRNSAGNGAQTSNIQSPIQDGPAPVVQHQSTAERLIDVESDLEDKPMTEDKTNAILERILLFRQMEQNGYMNPALYPPPPSLPPPTLPSPPSPPPPSPPPPSPAPPSPPPPSPQPPSPPPPSPPPPSPPPPSPQPPSPPPPSPPSPSPAP</sequence>
<evidence type="ECO:0000256" key="2">
    <source>
        <dbReference type="SAM" id="Phobius"/>
    </source>
</evidence>
<dbReference type="PANTHER" id="PTHR24216">
    <property type="entry name" value="PAXILLIN-RELATED"/>
    <property type="match status" value="1"/>
</dbReference>
<reference evidence="3" key="1">
    <citation type="journal article" date="2021" name="Proc. Natl. Acad. Sci. U.S.A.">
        <title>Three genomes in the algal genus Volvox reveal the fate of a haploid sex-determining region after a transition to homothallism.</title>
        <authorList>
            <person name="Yamamoto K."/>
            <person name="Hamaji T."/>
            <person name="Kawai-Toyooka H."/>
            <person name="Matsuzaki R."/>
            <person name="Takahashi F."/>
            <person name="Nishimura Y."/>
            <person name="Kawachi M."/>
            <person name="Noguchi H."/>
            <person name="Minakuchi Y."/>
            <person name="Umen J.G."/>
            <person name="Toyoda A."/>
            <person name="Nozaki H."/>
        </authorList>
    </citation>
    <scope>NUCLEOTIDE SEQUENCE</scope>
    <source>
        <strain evidence="3">NIES-3786</strain>
    </source>
</reference>
<dbReference type="PRINTS" id="PR01217">
    <property type="entry name" value="PRICHEXTENSN"/>
</dbReference>
<evidence type="ECO:0000313" key="4">
    <source>
        <dbReference type="Proteomes" id="UP000747110"/>
    </source>
</evidence>
<gene>
    <name evidence="3" type="ORF">Vretifemale_16000</name>
</gene>
<feature type="region of interest" description="Disordered" evidence="1">
    <location>
        <begin position="79"/>
        <end position="100"/>
    </location>
</feature>
<protein>
    <submittedName>
        <fullName evidence="3">Uncharacterized protein</fullName>
    </submittedName>
</protein>
<proteinExistence type="predicted"/>
<feature type="region of interest" description="Disordered" evidence="1">
    <location>
        <begin position="194"/>
        <end position="220"/>
    </location>
</feature>
<dbReference type="PANTHER" id="PTHR24216:SF65">
    <property type="entry name" value="PAXILLIN-LIKE PROTEIN 1"/>
    <property type="match status" value="1"/>
</dbReference>
<evidence type="ECO:0000313" key="3">
    <source>
        <dbReference type="EMBL" id="GIL88008.1"/>
    </source>
</evidence>